<dbReference type="Pfam" id="PF00072">
    <property type="entry name" value="Response_reg"/>
    <property type="match status" value="1"/>
</dbReference>
<dbReference type="Proteomes" id="UP000240481">
    <property type="component" value="Unassembled WGS sequence"/>
</dbReference>
<dbReference type="SMART" id="SM00850">
    <property type="entry name" value="LytTR"/>
    <property type="match status" value="1"/>
</dbReference>
<feature type="domain" description="Response regulatory" evidence="3">
    <location>
        <begin position="3"/>
        <end position="117"/>
    </location>
</feature>
<dbReference type="SMART" id="SM00448">
    <property type="entry name" value="REC"/>
    <property type="match status" value="1"/>
</dbReference>
<evidence type="ECO:0000256" key="2">
    <source>
        <dbReference type="PROSITE-ProRule" id="PRU00169"/>
    </source>
</evidence>
<dbReference type="PROSITE" id="PS50110">
    <property type="entry name" value="RESPONSE_REGULATORY"/>
    <property type="match status" value="1"/>
</dbReference>
<name>A0A0J8V744_9GAMM</name>
<protein>
    <submittedName>
        <fullName evidence="5">DNA-binding response regulator</fullName>
    </submittedName>
</protein>
<dbReference type="PANTHER" id="PTHR37299:SF1">
    <property type="entry name" value="STAGE 0 SPORULATION PROTEIN A HOMOLOG"/>
    <property type="match status" value="1"/>
</dbReference>
<accession>A0A0J8V744</accession>
<sequence>MLKAVIVEDEYLAQEELKYLISQYSNIDVIAVFDDGLQAFKYLQGHTIDVLFLDINVPSIDGMMLAKNLHNTQKAPKVVFTTAYKEHALDAFDIEAVDYLLKPLNVERVQRVLEKLELQSVASSQPFSIPADIPTTTLPLQQQNRICIVDIKDIHYAVAKEKITEVYTQDSQYIAPYTISELVLRLPEDTFFRSHRSYCINLSKITQITPGMNSTYVVNVQHSHADIPVSRSNLKLFRTKMKL</sequence>
<dbReference type="InterPro" id="IPR011006">
    <property type="entry name" value="CheY-like_superfamily"/>
</dbReference>
<dbReference type="AlphaFoldDB" id="A0A0J8V744"/>
<dbReference type="Pfam" id="PF04397">
    <property type="entry name" value="LytTR"/>
    <property type="match status" value="1"/>
</dbReference>
<comment type="caution">
    <text evidence="5">The sequence shown here is derived from an EMBL/GenBank/DDBJ whole genome shotgun (WGS) entry which is preliminary data.</text>
</comment>
<feature type="modified residue" description="4-aspartylphosphate" evidence="2">
    <location>
        <position position="54"/>
    </location>
</feature>
<feature type="domain" description="HTH LytTR-type" evidence="4">
    <location>
        <begin position="138"/>
        <end position="243"/>
    </location>
</feature>
<dbReference type="InterPro" id="IPR046947">
    <property type="entry name" value="LytR-like"/>
</dbReference>
<dbReference type="GO" id="GO:0003677">
    <property type="term" value="F:DNA binding"/>
    <property type="evidence" value="ECO:0007669"/>
    <property type="project" value="UniProtKB-KW"/>
</dbReference>
<evidence type="ECO:0000313" key="5">
    <source>
        <dbReference type="EMBL" id="PSW23186.1"/>
    </source>
</evidence>
<dbReference type="InterPro" id="IPR001789">
    <property type="entry name" value="Sig_transdc_resp-reg_receiver"/>
</dbReference>
<evidence type="ECO:0000313" key="6">
    <source>
        <dbReference type="Proteomes" id="UP000240481"/>
    </source>
</evidence>
<dbReference type="Gene3D" id="3.40.50.2300">
    <property type="match status" value="1"/>
</dbReference>
<dbReference type="PROSITE" id="PS50930">
    <property type="entry name" value="HTH_LYTTR"/>
    <property type="match status" value="1"/>
</dbReference>
<organism evidence="5 6">
    <name type="scientific">Photobacterium swingsii</name>
    <dbReference type="NCBI Taxonomy" id="680026"/>
    <lineage>
        <taxon>Bacteria</taxon>
        <taxon>Pseudomonadati</taxon>
        <taxon>Pseudomonadota</taxon>
        <taxon>Gammaproteobacteria</taxon>
        <taxon>Vibrionales</taxon>
        <taxon>Vibrionaceae</taxon>
        <taxon>Photobacterium</taxon>
    </lineage>
</organism>
<keyword evidence="5" id="KW-0238">DNA-binding</keyword>
<dbReference type="InterPro" id="IPR007492">
    <property type="entry name" value="LytTR_DNA-bd_dom"/>
</dbReference>
<dbReference type="STRING" id="680026.AB733_19255"/>
<dbReference type="OrthoDB" id="236568at2"/>
<dbReference type="GO" id="GO:0000156">
    <property type="term" value="F:phosphorelay response regulator activity"/>
    <property type="evidence" value="ECO:0007669"/>
    <property type="project" value="InterPro"/>
</dbReference>
<dbReference type="EMBL" id="PYLZ01000009">
    <property type="protein sequence ID" value="PSW23186.1"/>
    <property type="molecule type" value="Genomic_DNA"/>
</dbReference>
<reference evidence="5 6" key="1">
    <citation type="submission" date="2018-01" db="EMBL/GenBank/DDBJ databases">
        <title>Whole genome sequencing of Histamine producing bacteria.</title>
        <authorList>
            <person name="Butler K."/>
        </authorList>
    </citation>
    <scope>NUCLEOTIDE SEQUENCE [LARGE SCALE GENOMIC DNA]</scope>
    <source>
        <strain evidence="5 6">DSM 24669</strain>
    </source>
</reference>
<evidence type="ECO:0000259" key="4">
    <source>
        <dbReference type="PROSITE" id="PS50930"/>
    </source>
</evidence>
<dbReference type="SUPFAM" id="SSF52172">
    <property type="entry name" value="CheY-like"/>
    <property type="match status" value="1"/>
</dbReference>
<keyword evidence="2" id="KW-0597">Phosphoprotein</keyword>
<proteinExistence type="predicted"/>
<dbReference type="Gene3D" id="2.40.50.1020">
    <property type="entry name" value="LytTr DNA-binding domain"/>
    <property type="match status" value="1"/>
</dbReference>
<dbReference type="RefSeq" id="WP_048900244.1">
    <property type="nucleotide sequence ID" value="NZ_AP024852.1"/>
</dbReference>
<dbReference type="PANTHER" id="PTHR37299">
    <property type="entry name" value="TRANSCRIPTIONAL REGULATOR-RELATED"/>
    <property type="match status" value="1"/>
</dbReference>
<evidence type="ECO:0000259" key="3">
    <source>
        <dbReference type="PROSITE" id="PS50110"/>
    </source>
</evidence>
<gene>
    <name evidence="5" type="ORF">C9I94_16300</name>
</gene>
<evidence type="ECO:0000256" key="1">
    <source>
        <dbReference type="ARBA" id="ARBA00023012"/>
    </source>
</evidence>
<keyword evidence="1" id="KW-0902">Two-component regulatory system</keyword>
<keyword evidence="6" id="KW-1185">Reference proteome</keyword>